<reference evidence="6 7" key="1">
    <citation type="submission" date="2016-10" db="EMBL/GenBank/DDBJ databases">
        <authorList>
            <person name="de Groot N.N."/>
        </authorList>
    </citation>
    <scope>NUCLEOTIDE SEQUENCE [LARGE SCALE GENOMIC DNA]</scope>
    <source>
        <strain evidence="6 7">DSM 9236</strain>
    </source>
</reference>
<evidence type="ECO:0000256" key="2">
    <source>
        <dbReference type="ARBA" id="ARBA00022630"/>
    </source>
</evidence>
<comment type="cofactor">
    <cofactor evidence="1">
        <name>FAD</name>
        <dbReference type="ChEBI" id="CHEBI:57692"/>
    </cofactor>
</comment>
<evidence type="ECO:0000256" key="3">
    <source>
        <dbReference type="ARBA" id="ARBA00022827"/>
    </source>
</evidence>
<dbReference type="PANTHER" id="PTHR42887:SF2">
    <property type="entry name" value="OS12G0638800 PROTEIN"/>
    <property type="match status" value="1"/>
</dbReference>
<dbReference type="SUPFAM" id="SSF160996">
    <property type="entry name" value="HI0933 insert domain-like"/>
    <property type="match status" value="1"/>
</dbReference>
<accession>A0A1I2BNZ8</accession>
<dbReference type="PANTHER" id="PTHR42887">
    <property type="entry name" value="OS12G0638800 PROTEIN"/>
    <property type="match status" value="1"/>
</dbReference>
<evidence type="ECO:0000313" key="6">
    <source>
        <dbReference type="EMBL" id="SFE57862.1"/>
    </source>
</evidence>
<feature type="domain" description="RsdA/BaiN/AoA(So)-like Rossmann fold-like" evidence="4">
    <location>
        <begin position="3"/>
        <end position="147"/>
    </location>
</feature>
<dbReference type="SUPFAM" id="SSF51905">
    <property type="entry name" value="FAD/NAD(P)-binding domain"/>
    <property type="match status" value="1"/>
</dbReference>
<evidence type="ECO:0000256" key="1">
    <source>
        <dbReference type="ARBA" id="ARBA00001974"/>
    </source>
</evidence>
<gene>
    <name evidence="6" type="ORF">SAMN05216245_10985</name>
</gene>
<dbReference type="STRING" id="1123323.SAMN05216245_10985"/>
<dbReference type="InterPro" id="IPR057661">
    <property type="entry name" value="RsdA/BaiN/AoA(So)_Rossmann"/>
</dbReference>
<evidence type="ECO:0000259" key="5">
    <source>
        <dbReference type="Pfam" id="PF22780"/>
    </source>
</evidence>
<dbReference type="OrthoDB" id="9773233at2"/>
<dbReference type="RefSeq" id="WP_093913658.1">
    <property type="nucleotide sequence ID" value="NZ_FONL01000009.1"/>
</dbReference>
<dbReference type="InterPro" id="IPR036188">
    <property type="entry name" value="FAD/NAD-bd_sf"/>
</dbReference>
<dbReference type="InterPro" id="IPR023166">
    <property type="entry name" value="BaiN-like_dom_sf"/>
</dbReference>
<dbReference type="Gene3D" id="2.40.30.10">
    <property type="entry name" value="Translation factors"/>
    <property type="match status" value="1"/>
</dbReference>
<organism evidence="6 7">
    <name type="scientific">Succiniclasticum ruminis DSM 9236</name>
    <dbReference type="NCBI Taxonomy" id="1123323"/>
    <lineage>
        <taxon>Bacteria</taxon>
        <taxon>Bacillati</taxon>
        <taxon>Bacillota</taxon>
        <taxon>Negativicutes</taxon>
        <taxon>Acidaminococcales</taxon>
        <taxon>Acidaminococcaceae</taxon>
        <taxon>Succiniclasticum</taxon>
    </lineage>
</organism>
<keyword evidence="2" id="KW-0285">Flavoprotein</keyword>
<dbReference type="InterPro" id="IPR004792">
    <property type="entry name" value="BaiN-like"/>
</dbReference>
<keyword evidence="7" id="KW-1185">Reference proteome</keyword>
<dbReference type="NCBIfam" id="TIGR00275">
    <property type="entry name" value="aminoacetone oxidase family FAD-binding enzyme"/>
    <property type="match status" value="1"/>
</dbReference>
<evidence type="ECO:0000259" key="4">
    <source>
        <dbReference type="Pfam" id="PF03486"/>
    </source>
</evidence>
<dbReference type="Gene3D" id="1.10.8.260">
    <property type="entry name" value="HI0933 insert domain-like"/>
    <property type="match status" value="1"/>
</dbReference>
<dbReference type="EMBL" id="FONL01000009">
    <property type="protein sequence ID" value="SFE57862.1"/>
    <property type="molecule type" value="Genomic_DNA"/>
</dbReference>
<name>A0A1I2BNZ8_9FIRM</name>
<feature type="domain" description="RsdA/BaiN/AoA(So)-like Rossmann fold-like" evidence="4">
    <location>
        <begin position="155"/>
        <end position="431"/>
    </location>
</feature>
<proteinExistence type="predicted"/>
<dbReference type="Pfam" id="PF03486">
    <property type="entry name" value="HI0933_like"/>
    <property type="match status" value="2"/>
</dbReference>
<dbReference type="InterPro" id="IPR055178">
    <property type="entry name" value="RsdA/BaiN/AoA(So)-like_dom"/>
</dbReference>
<dbReference type="AlphaFoldDB" id="A0A1I2BNZ8"/>
<keyword evidence="3" id="KW-0274">FAD</keyword>
<sequence length="442" mass="47298">MPDIVVIGGGAAGLMAGITAAQQGASVVVLERMKEPGKKMMITGKGRCNFTNACPVEEFIPNLPGNGKFLFSALQQFSNEDLLRFFHERGLETVAERGGRVFPASGKAKDVIEVLTAALQQAGGRLVTGVQVSGFVVKPGQVTGVRYRNVENDGRREGQDFRSNTKGKVKLGPEHTLDAGAVIVCTGGASYPGTGSDGNFVPVLEKLGISVEPLLPALVPLEPEEGFIEDLEGLSLKNVEASVLADGKVAAKEFGELQFIRGGIAGPICLTMSRKVARLEHYNQPELELSIDLKPALSEDKLDARLMRDFQEFSKLRLAEVLRKLLPQPLVAPVLDAAFLDGSKPVIQISKEERLALVQAVKHFTIPIVGTRPLREAIVTAGGIALKEIDPKTMKAKRIGGLWFAGEVMDVDGYTGGFNLQAAFSSGYVAGLHASQMVLNNK</sequence>
<dbReference type="Gene3D" id="3.50.50.60">
    <property type="entry name" value="FAD/NAD(P)-binding domain"/>
    <property type="match status" value="1"/>
</dbReference>
<evidence type="ECO:0000313" key="7">
    <source>
        <dbReference type="Proteomes" id="UP000198896"/>
    </source>
</evidence>
<dbReference type="Pfam" id="PF22780">
    <property type="entry name" value="HI0933_like_1st"/>
    <property type="match status" value="1"/>
</dbReference>
<protein>
    <recommendedName>
        <fullName evidence="8">Aminoacetone oxidase family FAD-binding enzyme</fullName>
    </recommendedName>
</protein>
<feature type="domain" description="RsdA/BaiN/AoA(So)-like insert" evidence="5">
    <location>
        <begin position="216"/>
        <end position="379"/>
    </location>
</feature>
<dbReference type="Proteomes" id="UP000198896">
    <property type="component" value="Unassembled WGS sequence"/>
</dbReference>
<evidence type="ECO:0008006" key="8">
    <source>
        <dbReference type="Google" id="ProtNLM"/>
    </source>
</evidence>